<keyword evidence="2" id="KW-0472">Membrane</keyword>
<dbReference type="NCBIfam" id="TIGR01494">
    <property type="entry name" value="ATPase_P-type"/>
    <property type="match status" value="1"/>
</dbReference>
<reference evidence="3" key="3">
    <citation type="submission" date="2021-05" db="UniProtKB">
        <authorList>
            <consortium name="EnsemblPlants"/>
        </authorList>
    </citation>
    <scope>IDENTIFICATION</scope>
    <source>
        <strain evidence="3">cv. B73</strain>
    </source>
</reference>
<reference evidence="4" key="1">
    <citation type="submission" date="2015-12" db="EMBL/GenBank/DDBJ databases">
        <title>Update maize B73 reference genome by single molecule sequencing technologies.</title>
        <authorList>
            <consortium name="Maize Genome Sequencing Project"/>
            <person name="Ware D."/>
        </authorList>
    </citation>
    <scope>NUCLEOTIDE SEQUENCE [LARGE SCALE GENOMIC DNA]</scope>
    <source>
        <strain evidence="4">cv. B73</strain>
    </source>
</reference>
<dbReference type="PANTHER" id="PTHR46594:SF2">
    <property type="entry name" value="COPPER-TRANSPORTING ATPASE HMA4"/>
    <property type="match status" value="1"/>
</dbReference>
<name>A0A804LHD0_MAIZE</name>
<dbReference type="Proteomes" id="UP000007305">
    <property type="component" value="Chromosome 1"/>
</dbReference>
<keyword evidence="1" id="KW-0479">Metal-binding</keyword>
<dbReference type="PRINTS" id="PR00120">
    <property type="entry name" value="HATPASE"/>
</dbReference>
<protein>
    <submittedName>
        <fullName evidence="3">Uncharacterized protein</fullName>
    </submittedName>
</protein>
<evidence type="ECO:0000256" key="2">
    <source>
        <dbReference type="SAM" id="Phobius"/>
    </source>
</evidence>
<dbReference type="GO" id="GO:0016020">
    <property type="term" value="C:membrane"/>
    <property type="evidence" value="ECO:0007669"/>
    <property type="project" value="InterPro"/>
</dbReference>
<dbReference type="GO" id="GO:0005524">
    <property type="term" value="F:ATP binding"/>
    <property type="evidence" value="ECO:0007669"/>
    <property type="project" value="InterPro"/>
</dbReference>
<dbReference type="PRINTS" id="PR00119">
    <property type="entry name" value="CATATPASE"/>
</dbReference>
<proteinExistence type="predicted"/>
<keyword evidence="4" id="KW-1185">Reference proteome</keyword>
<organism evidence="3 4">
    <name type="scientific">Zea mays</name>
    <name type="common">Maize</name>
    <dbReference type="NCBI Taxonomy" id="4577"/>
    <lineage>
        <taxon>Eukaryota</taxon>
        <taxon>Viridiplantae</taxon>
        <taxon>Streptophyta</taxon>
        <taxon>Embryophyta</taxon>
        <taxon>Tracheophyta</taxon>
        <taxon>Spermatophyta</taxon>
        <taxon>Magnoliopsida</taxon>
        <taxon>Liliopsida</taxon>
        <taxon>Poales</taxon>
        <taxon>Poaceae</taxon>
        <taxon>PACMAD clade</taxon>
        <taxon>Panicoideae</taxon>
        <taxon>Andropogonodae</taxon>
        <taxon>Andropogoneae</taxon>
        <taxon>Tripsacinae</taxon>
        <taxon>Zea</taxon>
    </lineage>
</organism>
<dbReference type="InterPro" id="IPR036412">
    <property type="entry name" value="HAD-like_sf"/>
</dbReference>
<dbReference type="EnsemblPlants" id="Zm00001eb011190_T002">
    <property type="protein sequence ID" value="Zm00001eb011190_P002"/>
    <property type="gene ID" value="Zm00001eb011190"/>
</dbReference>
<evidence type="ECO:0000313" key="4">
    <source>
        <dbReference type="Proteomes" id="UP000007305"/>
    </source>
</evidence>
<dbReference type="InterPro" id="IPR001757">
    <property type="entry name" value="P_typ_ATPase"/>
</dbReference>
<keyword evidence="2" id="KW-0812">Transmembrane</keyword>
<keyword evidence="2" id="KW-1133">Transmembrane helix</keyword>
<evidence type="ECO:0000256" key="1">
    <source>
        <dbReference type="ARBA" id="ARBA00022723"/>
    </source>
</evidence>
<dbReference type="AlphaFoldDB" id="A0A804LHD0"/>
<sequence length="246" mass="27042">MAADVAMVGDGVNDSPALAAADVGMAIGAGTDVAIDAADIVLMKSNLEDVITAIDLSHKTLSRIRLNYVWALGYVLGMPIAASVLFPFTGVALIQYTDAATALAARESLDGRSIPSYLLPEHSIRSSIEQLVKVSVRQLQDQHIHKHQFKLKCWNGLHCHSQHVTKFPHYSLHPVVVFLRTNQTKHQPGIRICVHDFVFEDWMMCCLLSSGLHGVDCEGRPMYIERPGKVSWSLRELLGRGSLPAH</sequence>
<dbReference type="Gene3D" id="3.40.50.1000">
    <property type="entry name" value="HAD superfamily/HAD-like"/>
    <property type="match status" value="1"/>
</dbReference>
<dbReference type="GO" id="GO:0046872">
    <property type="term" value="F:metal ion binding"/>
    <property type="evidence" value="ECO:0007669"/>
    <property type="project" value="UniProtKB-KW"/>
</dbReference>
<dbReference type="SUPFAM" id="SSF56784">
    <property type="entry name" value="HAD-like"/>
    <property type="match status" value="1"/>
</dbReference>
<dbReference type="PANTHER" id="PTHR46594">
    <property type="entry name" value="P-TYPE CATION-TRANSPORTING ATPASE"/>
    <property type="match status" value="1"/>
</dbReference>
<dbReference type="GO" id="GO:0016887">
    <property type="term" value="F:ATP hydrolysis activity"/>
    <property type="evidence" value="ECO:0007669"/>
    <property type="project" value="InterPro"/>
</dbReference>
<dbReference type="Gramene" id="Zm00001eb011190_T002">
    <property type="protein sequence ID" value="Zm00001eb011190_P002"/>
    <property type="gene ID" value="Zm00001eb011190"/>
</dbReference>
<accession>A0A804LHD0</accession>
<dbReference type="InterPro" id="IPR023214">
    <property type="entry name" value="HAD_sf"/>
</dbReference>
<reference evidence="3" key="2">
    <citation type="submission" date="2019-07" db="EMBL/GenBank/DDBJ databases">
        <authorList>
            <person name="Seetharam A."/>
            <person name="Woodhouse M."/>
            <person name="Cannon E."/>
        </authorList>
    </citation>
    <scope>NUCLEOTIDE SEQUENCE [LARGE SCALE GENOMIC DNA]</scope>
    <source>
        <strain evidence="3">cv. B73</strain>
    </source>
</reference>
<evidence type="ECO:0000313" key="3">
    <source>
        <dbReference type="EnsemblPlants" id="Zm00001eb011190_P002"/>
    </source>
</evidence>
<feature type="transmembrane region" description="Helical" evidence="2">
    <location>
        <begin position="68"/>
        <end position="88"/>
    </location>
</feature>